<sequence>MSQKTFPPPGGWGERTEKNVARERQAEPRSRRSEEKEAEEEKDNQREAPAGREMGPIGMFSVGEVPKL</sequence>
<evidence type="ECO:0000313" key="2">
    <source>
        <dbReference type="Proteomes" id="UP000249748"/>
    </source>
</evidence>
<gene>
    <name evidence="1" type="ORF">BO79DRAFT_209965</name>
</gene>
<evidence type="ECO:0000313" key="1">
    <source>
        <dbReference type="EMBL" id="RAK86828.1"/>
    </source>
</evidence>
<dbReference type="Proteomes" id="UP000249748">
    <property type="component" value="Unassembled WGS sequence"/>
</dbReference>
<keyword evidence="2" id="KW-1185">Reference proteome</keyword>
<name>A0ACD1I9Z6_9EURO</name>
<dbReference type="EMBL" id="KZ824557">
    <property type="protein sequence ID" value="RAK86828.1"/>
    <property type="molecule type" value="Genomic_DNA"/>
</dbReference>
<protein>
    <submittedName>
        <fullName evidence="1">Uncharacterized protein</fullName>
    </submittedName>
</protein>
<proteinExistence type="predicted"/>
<accession>A0ACD1I9Z6</accession>
<organism evidence="1 2">
    <name type="scientific">Aspergillus costaricaensis CBS 115574</name>
    <dbReference type="NCBI Taxonomy" id="1448317"/>
    <lineage>
        <taxon>Eukaryota</taxon>
        <taxon>Fungi</taxon>
        <taxon>Dikarya</taxon>
        <taxon>Ascomycota</taxon>
        <taxon>Pezizomycotina</taxon>
        <taxon>Eurotiomycetes</taxon>
        <taxon>Eurotiomycetidae</taxon>
        <taxon>Eurotiales</taxon>
        <taxon>Aspergillaceae</taxon>
        <taxon>Aspergillus</taxon>
        <taxon>Aspergillus subgen. Circumdati</taxon>
    </lineage>
</organism>
<reference evidence="1" key="1">
    <citation type="submission" date="2018-02" db="EMBL/GenBank/DDBJ databases">
        <title>The genomes of Aspergillus section Nigri reveals drivers in fungal speciation.</title>
        <authorList>
            <consortium name="DOE Joint Genome Institute"/>
            <person name="Vesth T.C."/>
            <person name="Nybo J."/>
            <person name="Theobald S."/>
            <person name="Brandl J."/>
            <person name="Frisvad J.C."/>
            <person name="Nielsen K.F."/>
            <person name="Lyhne E.K."/>
            <person name="Kogle M.E."/>
            <person name="Kuo A."/>
            <person name="Riley R."/>
            <person name="Clum A."/>
            <person name="Nolan M."/>
            <person name="Lipzen A."/>
            <person name="Salamov A."/>
            <person name="Henrissat B."/>
            <person name="Wiebenga A."/>
            <person name="De vries R.P."/>
            <person name="Grigoriev I.V."/>
            <person name="Mortensen U.H."/>
            <person name="Andersen M.R."/>
            <person name="Baker S.E."/>
        </authorList>
    </citation>
    <scope>NUCLEOTIDE SEQUENCE</scope>
    <source>
        <strain evidence="1">CBS 115574</strain>
    </source>
</reference>